<dbReference type="OrthoDB" id="2679273at2"/>
<proteinExistence type="predicted"/>
<dbReference type="Proteomes" id="UP000246635">
    <property type="component" value="Unassembled WGS sequence"/>
</dbReference>
<name>A0A2V2Z2P9_9BACL</name>
<protein>
    <submittedName>
        <fullName evidence="1">Uncharacterized protein</fullName>
    </submittedName>
</protein>
<evidence type="ECO:0000313" key="1">
    <source>
        <dbReference type="EMBL" id="PWW08546.1"/>
    </source>
</evidence>
<organism evidence="1 2">
    <name type="scientific">Paenibacillus cellulosilyticus</name>
    <dbReference type="NCBI Taxonomy" id="375489"/>
    <lineage>
        <taxon>Bacteria</taxon>
        <taxon>Bacillati</taxon>
        <taxon>Bacillota</taxon>
        <taxon>Bacilli</taxon>
        <taxon>Bacillales</taxon>
        <taxon>Paenibacillaceae</taxon>
        <taxon>Paenibacillus</taxon>
    </lineage>
</organism>
<dbReference type="RefSeq" id="WP_110042072.1">
    <property type="nucleotide sequence ID" value="NZ_CP054613.1"/>
</dbReference>
<reference evidence="1 2" key="1">
    <citation type="submission" date="2018-05" db="EMBL/GenBank/DDBJ databases">
        <title>Genomic Encyclopedia of Type Strains, Phase III (KMG-III): the genomes of soil and plant-associated and newly described type strains.</title>
        <authorList>
            <person name="Whitman W."/>
        </authorList>
    </citation>
    <scope>NUCLEOTIDE SEQUENCE [LARGE SCALE GENOMIC DNA]</scope>
    <source>
        <strain evidence="1 2">CECT 5696</strain>
    </source>
</reference>
<comment type="caution">
    <text evidence="1">The sequence shown here is derived from an EMBL/GenBank/DDBJ whole genome shotgun (WGS) entry which is preliminary data.</text>
</comment>
<gene>
    <name evidence="1" type="ORF">DFQ01_101269</name>
</gene>
<sequence>MSNCHHNPCNTKLDPVMLDPTQVYQDFYYPQEYEVIHTVEVIRRHHCVPCPKHVHVVVERDVNMGLMRGATRGSRTRGRR</sequence>
<accession>A0A2V2Z2P9</accession>
<keyword evidence="2" id="KW-1185">Reference proteome</keyword>
<evidence type="ECO:0000313" key="2">
    <source>
        <dbReference type="Proteomes" id="UP000246635"/>
    </source>
</evidence>
<dbReference type="AlphaFoldDB" id="A0A2V2Z2P9"/>
<dbReference type="EMBL" id="QGTQ01000001">
    <property type="protein sequence ID" value="PWW08546.1"/>
    <property type="molecule type" value="Genomic_DNA"/>
</dbReference>